<dbReference type="InterPro" id="IPR004797">
    <property type="entry name" value="Competence_ComEC/Rec2"/>
</dbReference>
<evidence type="ECO:0000256" key="3">
    <source>
        <dbReference type="ARBA" id="ARBA00022692"/>
    </source>
</evidence>
<keyword evidence="3 6" id="KW-0812">Transmembrane</keyword>
<feature type="domain" description="Metallo-beta-lactamase" evidence="7">
    <location>
        <begin position="553"/>
        <end position="755"/>
    </location>
</feature>
<comment type="subcellular location">
    <subcellularLocation>
        <location evidence="1">Cell membrane</location>
        <topology evidence="1">Multi-pass membrane protein</topology>
    </subcellularLocation>
</comment>
<comment type="caution">
    <text evidence="8">The sequence shown here is derived from an EMBL/GenBank/DDBJ whole genome shotgun (WGS) entry which is preliminary data.</text>
</comment>
<protein>
    <submittedName>
        <fullName evidence="8">DNA internalization-related competence protein ComEC/Rec2</fullName>
    </submittedName>
</protein>
<reference evidence="9" key="1">
    <citation type="journal article" date="2019" name="Int. J. Syst. Evol. Microbiol.">
        <title>The Global Catalogue of Microorganisms (GCM) 10K type strain sequencing project: providing services to taxonomists for standard genome sequencing and annotation.</title>
        <authorList>
            <consortium name="The Broad Institute Genomics Platform"/>
            <consortium name="The Broad Institute Genome Sequencing Center for Infectious Disease"/>
            <person name="Wu L."/>
            <person name="Ma J."/>
        </authorList>
    </citation>
    <scope>NUCLEOTIDE SEQUENCE [LARGE SCALE GENOMIC DNA]</scope>
    <source>
        <strain evidence="9">KCTC 52042</strain>
    </source>
</reference>
<evidence type="ECO:0000313" key="9">
    <source>
        <dbReference type="Proteomes" id="UP001597460"/>
    </source>
</evidence>
<dbReference type="InterPro" id="IPR035681">
    <property type="entry name" value="ComA-like_MBL"/>
</dbReference>
<sequence length="800" mass="89192">MGQRNTYQFPFSRYPAVRIVLFLIAGILLFYFYEPSLLLTAVLFGILFFVLAFIEWRNRTTISTFWPKLSAFIFLLMILVFGAFRMAVDSKHGTSKTIQLMQLSGWEEVEVTGNIHAMSATSTGKVRWDLSVTETQLGGIVSAQEYKARILADEVSAQPTLGDQVEISGTIIPISGKRNPHEFDYKAYLRSQGISVQVKAEGLHGVVPNKNILEWVWWREKALDLVENNFNSETAAIAKALLVGYKQDLDSDSKLAFARAGLSHIMAVSGLHVGFIVAPFWIIIPYFWTKRYGIMIGLIILIMLLVCYAGITGFSPSVMRASVMAGFLSFGKLFHRVNDSINLTAAAAIVLLVIDPSQLFEIGFQLSFAAVLIILLILPVIQNTLPYWVRVRWYGKPLMVIIVSLVVQFGLYPLQAHYFGEISLVSPVANALFVPLLGLIVPLSLIALFITLVIPIAGFIINYPSLLFLEWMNAFVTTAANWEWAWTTASVESDLFFLFWLFLVCTISAWNIPALKWKLAIGVIASLCVITSLDVIEKLQPAKLRVIFFDVGQGDATLIQTPSGKNVLVDAGVWSPSYNSGRSIILPHLQASGIEKLDAVFLSHPHADHIGGIIDLLEGIPIDVIYNSGYEYDSNLYATYLKIAREKSVPVLPLQSGDTLGIDPSVLFLVMGPEGQKFTSDPNEHSLILNVIYGKSEFLFVGDAGIHQEERLVKMYDDLLDTDLLKVGHHGSRTSSGDVFLDHVSPEKAIISLAENNRFRHPHPEAVDRLWRSKAELLFTSKERAVIIETNGETIQRIYW</sequence>
<dbReference type="NCBIfam" id="TIGR00360">
    <property type="entry name" value="ComEC_N-term"/>
    <property type="match status" value="1"/>
</dbReference>
<dbReference type="RefSeq" id="WP_390297509.1">
    <property type="nucleotide sequence ID" value="NZ_JBHULI010000002.1"/>
</dbReference>
<evidence type="ECO:0000313" key="8">
    <source>
        <dbReference type="EMBL" id="MFD2531102.1"/>
    </source>
</evidence>
<keyword evidence="4 6" id="KW-1133">Transmembrane helix</keyword>
<dbReference type="InterPro" id="IPR001279">
    <property type="entry name" value="Metallo-B-lactamas"/>
</dbReference>
<feature type="transmembrane region" description="Helical" evidence="6">
    <location>
        <begin position="294"/>
        <end position="319"/>
    </location>
</feature>
<dbReference type="Pfam" id="PF03772">
    <property type="entry name" value="Competence"/>
    <property type="match status" value="1"/>
</dbReference>
<dbReference type="PANTHER" id="PTHR30619:SF7">
    <property type="entry name" value="BETA-LACTAMASE DOMAIN PROTEIN"/>
    <property type="match status" value="1"/>
</dbReference>
<feature type="transmembrane region" description="Helical" evidence="6">
    <location>
        <begin position="432"/>
        <end position="461"/>
    </location>
</feature>
<evidence type="ECO:0000256" key="1">
    <source>
        <dbReference type="ARBA" id="ARBA00004651"/>
    </source>
</evidence>
<dbReference type="InterPro" id="IPR025405">
    <property type="entry name" value="DUF4131"/>
</dbReference>
<dbReference type="PANTHER" id="PTHR30619">
    <property type="entry name" value="DNA INTERNALIZATION/COMPETENCE PROTEIN COMEC/REC2"/>
    <property type="match status" value="1"/>
</dbReference>
<feature type="transmembrane region" description="Helical" evidence="6">
    <location>
        <begin position="393"/>
        <end position="412"/>
    </location>
</feature>
<proteinExistence type="predicted"/>
<evidence type="ECO:0000256" key="6">
    <source>
        <dbReference type="SAM" id="Phobius"/>
    </source>
</evidence>
<dbReference type="EMBL" id="JBHULI010000002">
    <property type="protein sequence ID" value="MFD2531102.1"/>
    <property type="molecule type" value="Genomic_DNA"/>
</dbReference>
<evidence type="ECO:0000256" key="5">
    <source>
        <dbReference type="ARBA" id="ARBA00023136"/>
    </source>
</evidence>
<feature type="transmembrane region" description="Helical" evidence="6">
    <location>
        <begin position="519"/>
        <end position="536"/>
    </location>
</feature>
<dbReference type="SMART" id="SM00849">
    <property type="entry name" value="Lactamase_B"/>
    <property type="match status" value="1"/>
</dbReference>
<feature type="transmembrane region" description="Helical" evidence="6">
    <location>
        <begin position="37"/>
        <end position="57"/>
    </location>
</feature>
<dbReference type="Pfam" id="PF00753">
    <property type="entry name" value="Lactamase_B"/>
    <property type="match status" value="1"/>
</dbReference>
<keyword evidence="9" id="KW-1185">Reference proteome</keyword>
<dbReference type="InterPro" id="IPR036866">
    <property type="entry name" value="RibonucZ/Hydroxyglut_hydro"/>
</dbReference>
<dbReference type="InterPro" id="IPR004477">
    <property type="entry name" value="ComEC_N"/>
</dbReference>
<feature type="transmembrane region" description="Helical" evidence="6">
    <location>
        <begin position="12"/>
        <end position="32"/>
    </location>
</feature>
<feature type="transmembrane region" description="Helical" evidence="6">
    <location>
        <begin position="340"/>
        <end position="356"/>
    </location>
</feature>
<keyword evidence="5 6" id="KW-0472">Membrane</keyword>
<gene>
    <name evidence="8" type="ORF">ACFSVN_01435</name>
</gene>
<organism evidence="8 9">
    <name type="scientific">Gracilimonas halophila</name>
    <dbReference type="NCBI Taxonomy" id="1834464"/>
    <lineage>
        <taxon>Bacteria</taxon>
        <taxon>Pseudomonadati</taxon>
        <taxon>Balneolota</taxon>
        <taxon>Balneolia</taxon>
        <taxon>Balneolales</taxon>
        <taxon>Balneolaceae</taxon>
        <taxon>Gracilimonas</taxon>
    </lineage>
</organism>
<accession>A0ABW5JIG8</accession>
<keyword evidence="2" id="KW-1003">Cell membrane</keyword>
<feature type="transmembrane region" description="Helical" evidence="6">
    <location>
        <begin position="69"/>
        <end position="88"/>
    </location>
</feature>
<evidence type="ECO:0000256" key="4">
    <source>
        <dbReference type="ARBA" id="ARBA00022989"/>
    </source>
</evidence>
<dbReference type="InterPro" id="IPR052159">
    <property type="entry name" value="Competence_DNA_uptake"/>
</dbReference>
<dbReference type="NCBIfam" id="TIGR00361">
    <property type="entry name" value="ComEC_Rec2"/>
    <property type="match status" value="1"/>
</dbReference>
<dbReference type="SUPFAM" id="SSF56281">
    <property type="entry name" value="Metallo-hydrolase/oxidoreductase"/>
    <property type="match status" value="1"/>
</dbReference>
<feature type="transmembrane region" description="Helical" evidence="6">
    <location>
        <begin position="362"/>
        <end position="381"/>
    </location>
</feature>
<evidence type="ECO:0000259" key="7">
    <source>
        <dbReference type="SMART" id="SM00849"/>
    </source>
</evidence>
<dbReference type="CDD" id="cd07731">
    <property type="entry name" value="ComA-like_MBL-fold"/>
    <property type="match status" value="1"/>
</dbReference>
<feature type="transmembrane region" description="Helical" evidence="6">
    <location>
        <begin position="265"/>
        <end position="288"/>
    </location>
</feature>
<evidence type="ECO:0000256" key="2">
    <source>
        <dbReference type="ARBA" id="ARBA00022475"/>
    </source>
</evidence>
<name>A0ABW5JIG8_9BACT</name>
<feature type="transmembrane region" description="Helical" evidence="6">
    <location>
        <begin position="495"/>
        <end position="513"/>
    </location>
</feature>
<dbReference type="Gene3D" id="3.60.15.10">
    <property type="entry name" value="Ribonuclease Z/Hydroxyacylglutathione hydrolase-like"/>
    <property type="match status" value="1"/>
</dbReference>
<dbReference type="Proteomes" id="UP001597460">
    <property type="component" value="Unassembled WGS sequence"/>
</dbReference>
<dbReference type="Pfam" id="PF13567">
    <property type="entry name" value="DUF4131"/>
    <property type="match status" value="1"/>
</dbReference>